<gene>
    <name evidence="2" type="ORF">CferDRAFT_0387</name>
</gene>
<dbReference type="Pfam" id="PF13490">
    <property type="entry name" value="zf-HC2"/>
    <property type="match status" value="1"/>
</dbReference>
<sequence>MLINKINTYNFFNMNCKKARVLMSAAVDSELNLKEEQDFLAHLSECKECHEEFREAKKTKMIIKERIVQFKAPQSLVNSNMQLTSIPATEHEDTLLFE</sequence>
<keyword evidence="3" id="KW-1185">Reference proteome</keyword>
<evidence type="ECO:0000259" key="1">
    <source>
        <dbReference type="Pfam" id="PF13490"/>
    </source>
</evidence>
<feature type="domain" description="Putative zinc-finger" evidence="1">
    <location>
        <begin position="16"/>
        <end position="50"/>
    </location>
</feature>
<protein>
    <recommendedName>
        <fullName evidence="1">Putative zinc-finger domain-containing protein</fullName>
    </recommendedName>
</protein>
<dbReference type="AlphaFoldDB" id="Q0YPZ1"/>
<dbReference type="RefSeq" id="WP_006367025.1">
    <property type="nucleotide sequence ID" value="NZ_AASE01000022.1"/>
</dbReference>
<reference evidence="2 3" key="1">
    <citation type="submission" date="2006-07" db="EMBL/GenBank/DDBJ databases">
        <title>Annotation of the draft genome assembly of Chlorobium ferroxidans DSM 13031.</title>
        <authorList>
            <consortium name="US DOE Joint Genome Institute (JGI-ORNL)"/>
            <person name="Larimer F."/>
            <person name="Land M."/>
            <person name="Hauser L."/>
        </authorList>
    </citation>
    <scope>NUCLEOTIDE SEQUENCE [LARGE SCALE GENOMIC DNA]</scope>
    <source>
        <strain evidence="2 3">DSM 13031</strain>
    </source>
</reference>
<proteinExistence type="predicted"/>
<name>Q0YPZ1_9CHLB</name>
<evidence type="ECO:0000313" key="3">
    <source>
        <dbReference type="Proteomes" id="UP000004162"/>
    </source>
</evidence>
<organism evidence="2 3">
    <name type="scientific">Chlorobium ferrooxidans DSM 13031</name>
    <dbReference type="NCBI Taxonomy" id="377431"/>
    <lineage>
        <taxon>Bacteria</taxon>
        <taxon>Pseudomonadati</taxon>
        <taxon>Chlorobiota</taxon>
        <taxon>Chlorobiia</taxon>
        <taxon>Chlorobiales</taxon>
        <taxon>Chlorobiaceae</taxon>
        <taxon>Chlorobium/Pelodictyon group</taxon>
        <taxon>Chlorobium</taxon>
    </lineage>
</organism>
<evidence type="ECO:0000313" key="2">
    <source>
        <dbReference type="EMBL" id="EAT58339.1"/>
    </source>
</evidence>
<dbReference type="EMBL" id="AASE01000022">
    <property type="protein sequence ID" value="EAT58339.1"/>
    <property type="molecule type" value="Genomic_DNA"/>
</dbReference>
<dbReference type="Proteomes" id="UP000004162">
    <property type="component" value="Unassembled WGS sequence"/>
</dbReference>
<comment type="caution">
    <text evidence="2">The sequence shown here is derived from an EMBL/GenBank/DDBJ whole genome shotgun (WGS) entry which is preliminary data.</text>
</comment>
<accession>Q0YPZ1</accession>
<dbReference type="InterPro" id="IPR027383">
    <property type="entry name" value="Znf_put"/>
</dbReference>
<reference evidence="2 3" key="2">
    <citation type="submission" date="2006-07" db="EMBL/GenBank/DDBJ databases">
        <title>Sequencing of the draft genome and assembly of Chlorobium ferroxidans DSM 13031.</title>
        <authorList>
            <consortium name="US DOE Joint Genome Institute (JGI-PGF)"/>
            <person name="Copeland A."/>
            <person name="Lucas S."/>
            <person name="Lapidus A."/>
            <person name="Barry K."/>
            <person name="Glavina del Rio T."/>
            <person name="Dalin E."/>
            <person name="Tice H."/>
            <person name="Bruce D."/>
            <person name="Pitluck S."/>
            <person name="Richardson P."/>
        </authorList>
    </citation>
    <scope>NUCLEOTIDE SEQUENCE [LARGE SCALE GENOMIC DNA]</scope>
    <source>
        <strain evidence="2 3">DSM 13031</strain>
    </source>
</reference>